<dbReference type="STRING" id="212602.A0A420HFN8"/>
<dbReference type="EMBL" id="MCFK01008348">
    <property type="protein sequence ID" value="RKF56197.1"/>
    <property type="molecule type" value="Genomic_DNA"/>
</dbReference>
<dbReference type="AlphaFoldDB" id="A0A420HFN8"/>
<feature type="region of interest" description="Disordered" evidence="1">
    <location>
        <begin position="88"/>
        <end position="254"/>
    </location>
</feature>
<evidence type="ECO:0000313" key="4">
    <source>
        <dbReference type="Proteomes" id="UP000286134"/>
    </source>
</evidence>
<feature type="region of interest" description="Disordered" evidence="1">
    <location>
        <begin position="452"/>
        <end position="490"/>
    </location>
</feature>
<proteinExistence type="predicted"/>
<name>A0A420HFN8_9PEZI</name>
<accession>A0A420HFN8</accession>
<evidence type="ECO:0000313" key="3">
    <source>
        <dbReference type="EMBL" id="RKF56197.1"/>
    </source>
</evidence>
<feature type="compositionally biased region" description="Polar residues" evidence="1">
    <location>
        <begin position="170"/>
        <end position="191"/>
    </location>
</feature>
<organism evidence="3 4">
    <name type="scientific">Erysiphe neolycopersici</name>
    <dbReference type="NCBI Taxonomy" id="212602"/>
    <lineage>
        <taxon>Eukaryota</taxon>
        <taxon>Fungi</taxon>
        <taxon>Dikarya</taxon>
        <taxon>Ascomycota</taxon>
        <taxon>Pezizomycotina</taxon>
        <taxon>Leotiomycetes</taxon>
        <taxon>Erysiphales</taxon>
        <taxon>Erysiphaceae</taxon>
        <taxon>Erysiphe</taxon>
    </lineage>
</organism>
<evidence type="ECO:0000256" key="1">
    <source>
        <dbReference type="SAM" id="MobiDB-lite"/>
    </source>
</evidence>
<dbReference type="Proteomes" id="UP000286134">
    <property type="component" value="Unassembled WGS sequence"/>
</dbReference>
<evidence type="ECO:0000259" key="2">
    <source>
        <dbReference type="Pfam" id="PF26118"/>
    </source>
</evidence>
<comment type="caution">
    <text evidence="3">The sequence shown here is derived from an EMBL/GenBank/DDBJ whole genome shotgun (WGS) entry which is preliminary data.</text>
</comment>
<protein>
    <recommendedName>
        <fullName evidence="2">DUF8035 domain-containing protein</fullName>
    </recommendedName>
</protein>
<dbReference type="InterPro" id="IPR058348">
    <property type="entry name" value="DUF8035"/>
</dbReference>
<feature type="compositionally biased region" description="Basic and acidic residues" evidence="1">
    <location>
        <begin position="195"/>
        <end position="222"/>
    </location>
</feature>
<keyword evidence="4" id="KW-1185">Reference proteome</keyword>
<dbReference type="OrthoDB" id="5428245at2759"/>
<reference evidence="3 4" key="1">
    <citation type="journal article" date="2018" name="BMC Genomics">
        <title>Comparative genome analyses reveal sequence features reflecting distinct modes of host-adaptation between dicot and monocot powdery mildew.</title>
        <authorList>
            <person name="Wu Y."/>
            <person name="Ma X."/>
            <person name="Pan Z."/>
            <person name="Kale S.D."/>
            <person name="Song Y."/>
            <person name="King H."/>
            <person name="Zhang Q."/>
            <person name="Presley C."/>
            <person name="Deng X."/>
            <person name="Wei C.I."/>
            <person name="Xiao S."/>
        </authorList>
    </citation>
    <scope>NUCLEOTIDE SEQUENCE [LARGE SCALE GENOMIC DNA]</scope>
    <source>
        <strain evidence="3">UMSG2</strain>
    </source>
</reference>
<gene>
    <name evidence="3" type="ORF">OnM2_083012</name>
</gene>
<dbReference type="Pfam" id="PF26118">
    <property type="entry name" value="DUF8035"/>
    <property type="match status" value="1"/>
</dbReference>
<feature type="compositionally biased region" description="Pro residues" evidence="1">
    <location>
        <begin position="157"/>
        <end position="166"/>
    </location>
</feature>
<feature type="domain" description="DUF8035" evidence="2">
    <location>
        <begin position="249"/>
        <end position="302"/>
    </location>
</feature>
<sequence>MARGHHHSSSQTYPQRWDAEHFSQDQECNHHNIRAEKPLPFRRSISQVRVHQRSVNEEKHRELPLPVQDRSHYRRRQTINAQQPYLARDNFTPKDYENRQNFYSPPSPRREIPVQPTALRRQSSLDTLDRKPRALNGNRQHYISPTRHRSSLLPGSLPIPPPPRHMPPSEQYNNEYYHNPEGANQNPTGGQSPRKYFEYDHERDYSTHRGRGTSKEIDENHIPNDYLRNSSTDSSWSRDSDSPQSEFPKRGKTKIPGKLVHKHAIVDLGYPFEEEGNLIIILKALGRKNIDELIKLSEKYKADEKVEIEATSKELTNVYTVAYPSQPNSLAIDYPPIPPLPPVAMPISPPAEVLTTTYVPVPSASNGAATVTLHNPVGGVPRTSDVTKNFAQAPLIKDERAISAEIKALEAEKEALLAHGRADQLRREGQGIVVLREERERDGYREEVTVIRREGKIQTREEKSSSSNRRPRIVKDRKGRKSIAVPRNFR</sequence>
<feature type="compositionally biased region" description="Basic and acidic residues" evidence="1">
    <location>
        <begin position="452"/>
        <end position="464"/>
    </location>
</feature>
<feature type="compositionally biased region" description="Basic residues" evidence="1">
    <location>
        <begin position="469"/>
        <end position="481"/>
    </location>
</feature>